<proteinExistence type="predicted"/>
<dbReference type="Pfam" id="PF09678">
    <property type="entry name" value="Caa3_CtaG"/>
    <property type="match status" value="1"/>
</dbReference>
<name>A0ABN6ITC5_9MYCO</name>
<feature type="transmembrane region" description="Helical" evidence="7">
    <location>
        <begin position="203"/>
        <end position="227"/>
    </location>
</feature>
<evidence type="ECO:0000256" key="7">
    <source>
        <dbReference type="SAM" id="Phobius"/>
    </source>
</evidence>
<feature type="transmembrane region" description="Helical" evidence="7">
    <location>
        <begin position="79"/>
        <end position="99"/>
    </location>
</feature>
<gene>
    <name evidence="8" type="ORF">MTY59_51420</name>
</gene>
<keyword evidence="3 7" id="KW-0812">Transmembrane</keyword>
<evidence type="ECO:0000313" key="8">
    <source>
        <dbReference type="EMBL" id="BCZ25287.1"/>
    </source>
</evidence>
<evidence type="ECO:0000256" key="2">
    <source>
        <dbReference type="ARBA" id="ARBA00022475"/>
    </source>
</evidence>
<keyword evidence="9" id="KW-1185">Reference proteome</keyword>
<reference evidence="8 9" key="1">
    <citation type="submission" date="2021-07" db="EMBL/GenBank/DDBJ databases">
        <title>Complete genome sequence of nontuberculous Mycobacterium sp. TY59.</title>
        <authorList>
            <person name="Fukushima K."/>
        </authorList>
    </citation>
    <scope>NUCLEOTIDE SEQUENCE [LARGE SCALE GENOMIC DNA]</scope>
    <source>
        <strain evidence="8 9">TY59</strain>
    </source>
</reference>
<accession>A0ABN6ITC5</accession>
<keyword evidence="4 7" id="KW-1133">Transmembrane helix</keyword>
<feature type="transmembrane region" description="Helical" evidence="7">
    <location>
        <begin position="131"/>
        <end position="151"/>
    </location>
</feature>
<feature type="transmembrane region" description="Helical" evidence="7">
    <location>
        <begin position="163"/>
        <end position="182"/>
    </location>
</feature>
<evidence type="ECO:0008006" key="10">
    <source>
        <dbReference type="Google" id="ProtNLM"/>
    </source>
</evidence>
<dbReference type="EMBL" id="AP024828">
    <property type="protein sequence ID" value="BCZ25287.1"/>
    <property type="molecule type" value="Genomic_DNA"/>
</dbReference>
<dbReference type="InterPro" id="IPR019108">
    <property type="entry name" value="Caa3_assmbl_CtaG-rel"/>
</dbReference>
<feature type="transmembrane region" description="Helical" evidence="7">
    <location>
        <begin position="20"/>
        <end position="40"/>
    </location>
</feature>
<evidence type="ECO:0000313" key="9">
    <source>
        <dbReference type="Proteomes" id="UP000826012"/>
    </source>
</evidence>
<feature type="transmembrane region" description="Helical" evidence="7">
    <location>
        <begin position="52"/>
        <end position="73"/>
    </location>
</feature>
<protein>
    <recommendedName>
        <fullName evidence="10">Copper resistance protein CopD</fullName>
    </recommendedName>
</protein>
<feature type="region of interest" description="Disordered" evidence="6">
    <location>
        <begin position="286"/>
        <end position="320"/>
    </location>
</feature>
<evidence type="ECO:0000256" key="3">
    <source>
        <dbReference type="ARBA" id="ARBA00022692"/>
    </source>
</evidence>
<evidence type="ECO:0000256" key="1">
    <source>
        <dbReference type="ARBA" id="ARBA00004651"/>
    </source>
</evidence>
<organism evidence="8 9">
    <name type="scientific">Mycobacterium senriense</name>
    <dbReference type="NCBI Taxonomy" id="2775496"/>
    <lineage>
        <taxon>Bacteria</taxon>
        <taxon>Bacillati</taxon>
        <taxon>Actinomycetota</taxon>
        <taxon>Actinomycetes</taxon>
        <taxon>Mycobacteriales</taxon>
        <taxon>Mycobacteriaceae</taxon>
        <taxon>Mycobacterium</taxon>
        <taxon>Mycobacterium avium complex (MAC)</taxon>
    </lineage>
</organism>
<feature type="transmembrane region" description="Helical" evidence="7">
    <location>
        <begin position="247"/>
        <end position="265"/>
    </location>
</feature>
<evidence type="ECO:0000256" key="5">
    <source>
        <dbReference type="ARBA" id="ARBA00023136"/>
    </source>
</evidence>
<evidence type="ECO:0000256" key="6">
    <source>
        <dbReference type="SAM" id="MobiDB-lite"/>
    </source>
</evidence>
<evidence type="ECO:0000256" key="4">
    <source>
        <dbReference type="ARBA" id="ARBA00022989"/>
    </source>
</evidence>
<keyword evidence="5 7" id="KW-0472">Membrane</keyword>
<dbReference type="Proteomes" id="UP000826012">
    <property type="component" value="Chromosome"/>
</dbReference>
<keyword evidence="2" id="KW-1003">Cell membrane</keyword>
<comment type="subcellular location">
    <subcellularLocation>
        <location evidence="1">Cell membrane</location>
        <topology evidence="1">Multi-pass membrane protein</topology>
    </subcellularLocation>
</comment>
<sequence length="320" mass="35041">MAVRVDPGPLTWDAAVATWHVDLVSAAVVAVLATGYAWCYRRARGAERPVRAANAACFGAGMLVWLLATISAVGAYAYVLFWVRALQVLLLLYVVPFLVAQAKPVTVLRDAVGPAGRDRIDRLLATRFARVLVHPATTSVAMLVTPWLLYLTPWYTAALRAEWIGAPTRILLVALGFCYFYARLQEDPVPHRYPQSISLLISVAEALGDGVLGLVIWQGPLIGAAYYAGLQRSWGPDPRLDQTIGAGVLWILGDLVGWPFVLLLMRAMSRDEKAHAVAVDAELDEAEARSAQSGGAENETPAPSGLWWENDPQLRERFRR</sequence>